<keyword evidence="6" id="KW-1185">Reference proteome</keyword>
<name>A0A812KQU0_9DINO</name>
<feature type="zinc finger region" description="C3H1-type" evidence="2">
    <location>
        <begin position="1237"/>
        <end position="1265"/>
    </location>
</feature>
<gene>
    <name evidence="5" type="ORF">SNAT2548_LOCUS9484</name>
</gene>
<keyword evidence="1" id="KW-0233">DNA recombination</keyword>
<protein>
    <recommendedName>
        <fullName evidence="4">C3H1-type domain-containing protein</fullName>
    </recommendedName>
</protein>
<dbReference type="OrthoDB" id="10421239at2759"/>
<dbReference type="AlphaFoldDB" id="A0A812KQU0"/>
<evidence type="ECO:0000259" key="4">
    <source>
        <dbReference type="PROSITE" id="PS50103"/>
    </source>
</evidence>
<dbReference type="GO" id="GO:0006310">
    <property type="term" value="P:DNA recombination"/>
    <property type="evidence" value="ECO:0007669"/>
    <property type="project" value="UniProtKB-KW"/>
</dbReference>
<evidence type="ECO:0000256" key="2">
    <source>
        <dbReference type="PROSITE-ProRule" id="PRU00723"/>
    </source>
</evidence>
<dbReference type="GO" id="GO:0008270">
    <property type="term" value="F:zinc ion binding"/>
    <property type="evidence" value="ECO:0007669"/>
    <property type="project" value="UniProtKB-KW"/>
</dbReference>
<evidence type="ECO:0000256" key="3">
    <source>
        <dbReference type="SAM" id="MobiDB-lite"/>
    </source>
</evidence>
<keyword evidence="2" id="KW-0862">Zinc</keyword>
<proteinExistence type="predicted"/>
<dbReference type="Gene3D" id="1.10.443.10">
    <property type="entry name" value="Intergrase catalytic core"/>
    <property type="match status" value="1"/>
</dbReference>
<dbReference type="InterPro" id="IPR011010">
    <property type="entry name" value="DNA_brk_join_enz"/>
</dbReference>
<evidence type="ECO:0000313" key="6">
    <source>
        <dbReference type="Proteomes" id="UP000604046"/>
    </source>
</evidence>
<dbReference type="SUPFAM" id="SSF56349">
    <property type="entry name" value="DNA breaking-rejoining enzymes"/>
    <property type="match status" value="1"/>
</dbReference>
<sequence>MDYPDTFAGLSLAIVEAGVDPEFLPQLEEQGVRSVSGAMGALMSSRLPPELSTAIQAALVFALGPERVPDAARQAAVEAPPTKVRRTDLHVARPSRAGSLSKALASACPAARQETLNRFNRDLWAPSNQKPQQARWKTWSKVCEAWGIPALPLTVDGVEKVSASLKEGGYRSARQYFASARREHVLQMKAEVPPEVLLKMRGAIRSIERGLGGPALKDGFRVEDLVLPLPSDQVPTAKRQAVTVVILGCWFLMREIEIAAVRNKHFTVDVERQEVAFTLASSKTDQQGNLVQRKHQCYCSYVPAHLCPFHTALAFEKIRPKNPEAPLFVSAHGDELTKQESIALIRKVLADSHVALRRAGAPGQSSVERFGGHVLRVSGAQFLARRFVPLPTVMLLGRWGSRSVERYVQEAALECSIFGDEQAAMGRPVGMLSKPAKRDGGSGTAKDQAAEFVKQLEILSAQIEALQARPLLVVGKRAHARDPHELDKLPIQWTTACGCWRYGCAAFVRAGEDHPAVRCRRCFPTCAPDASDNSESENSVMAEATPALMQGMREAGLADNVQQYIISRDIKSIEVLASIANKVEEVDEVLVEPLASTFRLPSGSEIKLGKLEIPVVKAKLRFLWRKCHQECNPAGQQSATSSLPVAATSAPKSSAKELPSGYWQQQVAKFEAVKIGVEARKFPQEKLLGAEAVIARVVHEMRTESHTAIGLHEIVQSKYFDAAGNPNPLSAAKKKSKSQAAILTLNADYQIETEGEMPWQPKSVLAFIDCLESIRLLMILVELGSEAAVERYFDWFEKQVRSRSHKLEQLRVYWETTSWRIALALRAKQTFKAITEEIILDNQALQDAVSKEYAPVEKFGRAQRLQWEGKGKGKGKTKARGSKGSWDKRYDRYDRYDRSDSWSCYCWPCLLCVVMSAWPLMLRNAGVPDALADVVAAKYVTSQLFFHAFRSLEKLDAYAHAALVAAKFALRAVWCELKDCKTPSSGSQSVAESSQQLALPFLQLSSRMSAGDRHQLVEKFEKNYPGVFISDMTLPGLQLLQSVRAQCTSRSWEWISWRKILSEDAIQRMREKKKSAKPKDAWEYLAMSNGWEAEEVEDDGASPFRVEKLLGVRANAYVLCGCGHPYSWAQYNAQFMALYTEPPAEGYRLPTVKEAEEADRQVMGDVFKLLYKGEQPDDALQTVVKERTAFVAFSFARRKATKGVGKGKDRDFTGKPNPKRPPLRRRVNAGDSVPEKRLKRSLCDAFQKHKCKFSAEDCRFAHRCQLCWREDHGADFCSGK</sequence>
<dbReference type="InterPro" id="IPR013762">
    <property type="entry name" value="Integrase-like_cat_sf"/>
</dbReference>
<evidence type="ECO:0000256" key="1">
    <source>
        <dbReference type="ARBA" id="ARBA00023172"/>
    </source>
</evidence>
<dbReference type="GO" id="GO:0003677">
    <property type="term" value="F:DNA binding"/>
    <property type="evidence" value="ECO:0007669"/>
    <property type="project" value="InterPro"/>
</dbReference>
<comment type="caution">
    <text evidence="5">The sequence shown here is derived from an EMBL/GenBank/DDBJ whole genome shotgun (WGS) entry which is preliminary data.</text>
</comment>
<keyword evidence="2" id="KW-0479">Metal-binding</keyword>
<evidence type="ECO:0000313" key="5">
    <source>
        <dbReference type="EMBL" id="CAE7231407.1"/>
    </source>
</evidence>
<dbReference type="Proteomes" id="UP000604046">
    <property type="component" value="Unassembled WGS sequence"/>
</dbReference>
<dbReference type="PROSITE" id="PS50103">
    <property type="entry name" value="ZF_C3H1"/>
    <property type="match status" value="1"/>
</dbReference>
<organism evidence="5 6">
    <name type="scientific">Symbiodinium natans</name>
    <dbReference type="NCBI Taxonomy" id="878477"/>
    <lineage>
        <taxon>Eukaryota</taxon>
        <taxon>Sar</taxon>
        <taxon>Alveolata</taxon>
        <taxon>Dinophyceae</taxon>
        <taxon>Suessiales</taxon>
        <taxon>Symbiodiniaceae</taxon>
        <taxon>Symbiodinium</taxon>
    </lineage>
</organism>
<reference evidence="5" key="1">
    <citation type="submission" date="2021-02" db="EMBL/GenBank/DDBJ databases">
        <authorList>
            <person name="Dougan E. K."/>
            <person name="Rhodes N."/>
            <person name="Thang M."/>
            <person name="Chan C."/>
        </authorList>
    </citation>
    <scope>NUCLEOTIDE SEQUENCE</scope>
</reference>
<feature type="compositionally biased region" description="Basic residues" evidence="3">
    <location>
        <begin position="1217"/>
        <end position="1227"/>
    </location>
</feature>
<feature type="domain" description="C3H1-type" evidence="4">
    <location>
        <begin position="1237"/>
        <end position="1265"/>
    </location>
</feature>
<dbReference type="InterPro" id="IPR000571">
    <property type="entry name" value="Znf_CCCH"/>
</dbReference>
<keyword evidence="2" id="KW-0863">Zinc-finger</keyword>
<dbReference type="GO" id="GO:0015074">
    <property type="term" value="P:DNA integration"/>
    <property type="evidence" value="ECO:0007669"/>
    <property type="project" value="InterPro"/>
</dbReference>
<dbReference type="EMBL" id="CAJNDS010000742">
    <property type="protein sequence ID" value="CAE7231407.1"/>
    <property type="molecule type" value="Genomic_DNA"/>
</dbReference>
<feature type="region of interest" description="Disordered" evidence="3">
    <location>
        <begin position="1202"/>
        <end position="1232"/>
    </location>
</feature>
<accession>A0A812KQU0</accession>